<proteinExistence type="predicted"/>
<keyword evidence="6" id="KW-1185">Reference proteome</keyword>
<dbReference type="Pfam" id="PF00076">
    <property type="entry name" value="RRM_1"/>
    <property type="match status" value="1"/>
</dbReference>
<feature type="compositionally biased region" description="Low complexity" evidence="3">
    <location>
        <begin position="260"/>
        <end position="289"/>
    </location>
</feature>
<dbReference type="SMART" id="SM00360">
    <property type="entry name" value="RRM"/>
    <property type="match status" value="1"/>
</dbReference>
<dbReference type="PANTHER" id="PTHR23236:SF12">
    <property type="entry name" value="EUKARYOTIC INITIATION FACTOR 4B-RELATED"/>
    <property type="match status" value="1"/>
</dbReference>
<reference evidence="5 6" key="1">
    <citation type="submission" date="2016-03" db="EMBL/GenBank/DDBJ databases">
        <title>How can Kluyveromyces marxianus grow so fast - potential evolutionary course in Saccharomyces Complex revealed by comparative genomics.</title>
        <authorList>
            <person name="Mo W."/>
            <person name="Lu W."/>
            <person name="Yang X."/>
            <person name="Qi J."/>
            <person name="Lv H."/>
        </authorList>
    </citation>
    <scope>NUCLEOTIDE SEQUENCE [LARGE SCALE GENOMIC DNA]</scope>
    <source>
        <strain evidence="5 6">FIM1</strain>
    </source>
</reference>
<feature type="region of interest" description="Disordered" evidence="3">
    <location>
        <begin position="1"/>
        <end position="96"/>
    </location>
</feature>
<dbReference type="Proteomes" id="UP000422736">
    <property type="component" value="Chromosome 5"/>
</dbReference>
<feature type="compositionally biased region" description="Basic and acidic residues" evidence="3">
    <location>
        <begin position="86"/>
        <end position="96"/>
    </location>
</feature>
<dbReference type="SUPFAM" id="SSF54928">
    <property type="entry name" value="RNA-binding domain, RBD"/>
    <property type="match status" value="1"/>
</dbReference>
<dbReference type="InterPro" id="IPR035979">
    <property type="entry name" value="RBD_domain_sf"/>
</dbReference>
<feature type="compositionally biased region" description="Basic and acidic residues" evidence="3">
    <location>
        <begin position="296"/>
        <end position="305"/>
    </location>
</feature>
<evidence type="ECO:0000256" key="3">
    <source>
        <dbReference type="SAM" id="MobiDB-lite"/>
    </source>
</evidence>
<evidence type="ECO:0000256" key="2">
    <source>
        <dbReference type="PROSITE-ProRule" id="PRU00176"/>
    </source>
</evidence>
<feature type="region of interest" description="Disordered" evidence="3">
    <location>
        <begin position="248"/>
        <end position="352"/>
    </location>
</feature>
<dbReference type="PANTHER" id="PTHR23236">
    <property type="entry name" value="EUKARYOTIC TRANSLATION INITIATION FACTOR 4B/4H"/>
    <property type="match status" value="1"/>
</dbReference>
<organism evidence="5 6">
    <name type="scientific">Kluyveromyces marxianus</name>
    <name type="common">Yeast</name>
    <name type="synonym">Candida kefyr</name>
    <dbReference type="NCBI Taxonomy" id="4911"/>
    <lineage>
        <taxon>Eukaryota</taxon>
        <taxon>Fungi</taxon>
        <taxon>Dikarya</taxon>
        <taxon>Ascomycota</taxon>
        <taxon>Saccharomycotina</taxon>
        <taxon>Saccharomycetes</taxon>
        <taxon>Saccharomycetales</taxon>
        <taxon>Saccharomycetaceae</taxon>
        <taxon>Kluyveromyces</taxon>
    </lineage>
</organism>
<dbReference type="Gene3D" id="3.30.70.330">
    <property type="match status" value="1"/>
</dbReference>
<dbReference type="EMBL" id="CP015058">
    <property type="protein sequence ID" value="QGN16759.1"/>
    <property type="molecule type" value="Genomic_DNA"/>
</dbReference>
<protein>
    <submittedName>
        <fullName evidence="5">Nuclear localization sequence-binding protein</fullName>
    </submittedName>
</protein>
<feature type="compositionally biased region" description="Polar residues" evidence="3">
    <location>
        <begin position="331"/>
        <end position="345"/>
    </location>
</feature>
<evidence type="ECO:0000259" key="4">
    <source>
        <dbReference type="PROSITE" id="PS50102"/>
    </source>
</evidence>
<dbReference type="PROSITE" id="PS50102">
    <property type="entry name" value="RRM"/>
    <property type="match status" value="1"/>
</dbReference>
<evidence type="ECO:0000313" key="5">
    <source>
        <dbReference type="EMBL" id="QGN16759.1"/>
    </source>
</evidence>
<accession>A0ABX6EWP0</accession>
<feature type="compositionally biased region" description="Acidic residues" evidence="3">
    <location>
        <begin position="66"/>
        <end position="78"/>
    </location>
</feature>
<dbReference type="InterPro" id="IPR012677">
    <property type="entry name" value="Nucleotide-bd_a/b_plait_sf"/>
</dbReference>
<feature type="compositionally biased region" description="Basic and acidic residues" evidence="3">
    <location>
        <begin position="38"/>
        <end position="65"/>
    </location>
</feature>
<feature type="compositionally biased region" description="Low complexity" evidence="3">
    <location>
        <begin position="308"/>
        <end position="330"/>
    </location>
</feature>
<name>A0ABX6EWP0_KLUMA</name>
<evidence type="ECO:0000313" key="6">
    <source>
        <dbReference type="Proteomes" id="UP000422736"/>
    </source>
</evidence>
<sequence>MTMTEEEIQGVSHSNLDQENPEIVTVDKSMKNLSLDGKAGEDDHNGHDDEGSVKTESEQTASEKDVVDEDKESPEQEDLVNGKSSSKKDQHQTRAERLEKQIELDSRSIFVGNITTEATAESLEEHFKDCGEIVRVTILYNKLTGAPKGYAYIEFENVDSVAKALEKKDSQLHGETINVAKKRTNVPGYNNKNNYPRKEWIYPSWQGNVVRQWYYPYSAPAYQNYKPNGMPMPPPPPQNAFYSQYPYVSRPAHNGGQKMPGYSRGYYRGNYRGNYNGRRGNSNYRGPRNQNNGHYSRPDSHRNENGDATPATATATTPSPSTTSPVSETSEGNTQVETVETTSDVPASKVEE</sequence>
<keyword evidence="1 2" id="KW-0694">RNA-binding</keyword>
<dbReference type="InterPro" id="IPR000504">
    <property type="entry name" value="RRM_dom"/>
</dbReference>
<feature type="domain" description="RRM" evidence="4">
    <location>
        <begin position="107"/>
        <end position="184"/>
    </location>
</feature>
<evidence type="ECO:0000256" key="1">
    <source>
        <dbReference type="ARBA" id="ARBA00022884"/>
    </source>
</evidence>
<gene>
    <name evidence="5" type="primary">SGN1</name>
    <name evidence="5" type="ORF">FIM1_3481</name>
</gene>